<accession>A0A5M3Q656</accession>
<reference evidence="1 2" key="1">
    <citation type="journal article" date="2019" name="J. Gen. Appl. Microbiol.">
        <title>Aerobic degradation of cis-dichloroethene by the marine bacterium Marinobacter salsuginis strain 5N-3.</title>
        <authorList>
            <person name="Inoue Y."/>
            <person name="Fukunaga Y."/>
            <person name="Katsumata H."/>
            <person name="Ohji S."/>
            <person name="Hosoyama A."/>
            <person name="Mori K."/>
            <person name="Ando K."/>
        </authorList>
    </citation>
    <scope>NUCLEOTIDE SEQUENCE [LARGE SCALE GENOMIC DNA]</scope>
    <source>
        <strain evidence="1 2">NBRC 109114</strain>
    </source>
</reference>
<sequence length="199" mass="22381">MCNPTQKDVSEIVCPSCTEVMVSSRVEINTGKVRVKNFPAMKNVFKTSTFESSEELELAGLSFSREIRRRHKAGRTFLSECTGVCLACNNPFTVYRIVHTSGPVPLQHSAADFEHGYRNATIYDADQPGFAGGHLLEDVMHHGAYYGYWLECWSKAYPWCTIDQSEIADLAERSLDVASAIATQHHESNKLYRLEARIN</sequence>
<dbReference type="Proteomes" id="UP000387223">
    <property type="component" value="Unassembled WGS sequence"/>
</dbReference>
<comment type="caution">
    <text evidence="1">The sequence shown here is derived from an EMBL/GenBank/DDBJ whole genome shotgun (WGS) entry which is preliminary data.</text>
</comment>
<dbReference type="AlphaFoldDB" id="A0A5M3Q656"/>
<gene>
    <name evidence="1" type="ORF">MSSD14B_38680</name>
</gene>
<organism evidence="1 2">
    <name type="scientific">Marinobacter salsuginis</name>
    <dbReference type="NCBI Taxonomy" id="418719"/>
    <lineage>
        <taxon>Bacteria</taxon>
        <taxon>Pseudomonadati</taxon>
        <taxon>Pseudomonadota</taxon>
        <taxon>Gammaproteobacteria</taxon>
        <taxon>Pseudomonadales</taxon>
        <taxon>Marinobacteraceae</taxon>
        <taxon>Marinobacter</taxon>
    </lineage>
</organism>
<proteinExistence type="predicted"/>
<protein>
    <submittedName>
        <fullName evidence="1">Uncharacterized protein</fullName>
    </submittedName>
</protein>
<evidence type="ECO:0000313" key="1">
    <source>
        <dbReference type="EMBL" id="GBO90200.1"/>
    </source>
</evidence>
<dbReference type="EMBL" id="BGZI01000035">
    <property type="protein sequence ID" value="GBO90200.1"/>
    <property type="molecule type" value="Genomic_DNA"/>
</dbReference>
<name>A0A5M3Q656_9GAMM</name>
<evidence type="ECO:0000313" key="2">
    <source>
        <dbReference type="Proteomes" id="UP000387223"/>
    </source>
</evidence>